<evidence type="ECO:0000313" key="2">
    <source>
        <dbReference type="EMBL" id="PXV87826.1"/>
    </source>
</evidence>
<dbReference type="InterPro" id="IPR007421">
    <property type="entry name" value="Schlafen_AlbA_2_dom"/>
</dbReference>
<feature type="domain" description="AAA+ ATPase" evidence="1">
    <location>
        <begin position="23"/>
        <end position="237"/>
    </location>
</feature>
<dbReference type="AlphaFoldDB" id="A0A318EPC9"/>
<dbReference type="InterPro" id="IPR003593">
    <property type="entry name" value="AAA+_ATPase"/>
</dbReference>
<dbReference type="GO" id="GO:0000731">
    <property type="term" value="P:DNA synthesis involved in DNA repair"/>
    <property type="evidence" value="ECO:0007669"/>
    <property type="project" value="TreeGrafter"/>
</dbReference>
<dbReference type="SUPFAM" id="SSF52540">
    <property type="entry name" value="P-loop containing nucleoside triphosphate hydrolases"/>
    <property type="match status" value="1"/>
</dbReference>
<evidence type="ECO:0000259" key="1">
    <source>
        <dbReference type="SMART" id="SM00382"/>
    </source>
</evidence>
<dbReference type="PANTHER" id="PTHR32182:SF22">
    <property type="entry name" value="ATP-DEPENDENT ENDONUCLEASE, OLD FAMILY-RELATED"/>
    <property type="match status" value="1"/>
</dbReference>
<dbReference type="EMBL" id="QICS01000009">
    <property type="protein sequence ID" value="PXV87826.1"/>
    <property type="molecule type" value="Genomic_DNA"/>
</dbReference>
<dbReference type="PANTHER" id="PTHR32182">
    <property type="entry name" value="DNA REPLICATION AND REPAIR PROTEIN RECF"/>
    <property type="match status" value="1"/>
</dbReference>
<accession>A0A318EPC9</accession>
<protein>
    <submittedName>
        <fullName evidence="2">ABC-type transport system involved in cytochrome c biogenesis ATPase subunit</fullName>
    </submittedName>
</protein>
<proteinExistence type="predicted"/>
<sequence length="438" mass="50710">MKIKSVSIKNLGFISKLDLEFAFDKINVIQGKNGSGKTTVLAAIYSMFQESEILNYKDNDNDAIIEITIQDEDKTNRIKKRYHCGKSIIEVKSFQEMNRLVKIKKEKVFLLSAESLRDKFWLSDEKVKSAIDFFGRLKIEDTIVDSVLIELLENDKSFRYMSIGQQIYFGILSVLSYVPSDSVLLVDDLFGYLDMCTIESIVRVMKKITNIQFVLTSHFSSSSKLLDCEMIDLTPEKSNNDYEQPNFQYNRFFNHEVKKKLFSDNNNKPIISKPFIKYKRGMEIEDIENRNIEYKEIKGNNPCNTIIDVSEIYINAFLNSWVTGSGTIKWGISDCGIVIGVELSKVDKDTIIRKLAERIGQMRPYISQDLVQIIFEDIIENGYIIPGFYIVEIIIEPFQIWDLVSTSKDEVYIKTEGGKKRLNSYEIQQELKRRNKLS</sequence>
<dbReference type="GO" id="GO:0006302">
    <property type="term" value="P:double-strand break repair"/>
    <property type="evidence" value="ECO:0007669"/>
    <property type="project" value="InterPro"/>
</dbReference>
<dbReference type="Proteomes" id="UP000247523">
    <property type="component" value="Unassembled WGS sequence"/>
</dbReference>
<dbReference type="GO" id="GO:0016887">
    <property type="term" value="F:ATP hydrolysis activity"/>
    <property type="evidence" value="ECO:0007669"/>
    <property type="project" value="InterPro"/>
</dbReference>
<dbReference type="SMART" id="SM00382">
    <property type="entry name" value="AAA"/>
    <property type="match status" value="1"/>
</dbReference>
<dbReference type="RefSeq" id="WP_110291537.1">
    <property type="nucleotide sequence ID" value="NZ_QICS01000009.1"/>
</dbReference>
<dbReference type="Pfam" id="PF04326">
    <property type="entry name" value="SLFN_AlbA_2"/>
    <property type="match status" value="1"/>
</dbReference>
<dbReference type="GO" id="GO:0005524">
    <property type="term" value="F:ATP binding"/>
    <property type="evidence" value="ECO:0007669"/>
    <property type="project" value="InterPro"/>
</dbReference>
<gene>
    <name evidence="2" type="ORF">C8E03_109116</name>
</gene>
<comment type="caution">
    <text evidence="2">The sequence shown here is derived from an EMBL/GenBank/DDBJ whole genome shotgun (WGS) entry which is preliminary data.</text>
</comment>
<dbReference type="InterPro" id="IPR027417">
    <property type="entry name" value="P-loop_NTPase"/>
</dbReference>
<reference evidence="2 3" key="1">
    <citation type="submission" date="2018-05" db="EMBL/GenBank/DDBJ databases">
        <title>Genomic Encyclopedia of Type Strains, Phase IV (KMG-IV): sequencing the most valuable type-strain genomes for metagenomic binning, comparative biology and taxonomic classification.</title>
        <authorList>
            <person name="Goeker M."/>
        </authorList>
    </citation>
    <scope>NUCLEOTIDE SEQUENCE [LARGE SCALE GENOMIC DNA]</scope>
    <source>
        <strain evidence="2 3">DSM 28816</strain>
    </source>
</reference>
<dbReference type="Pfam" id="PF13304">
    <property type="entry name" value="AAA_21"/>
    <property type="match status" value="1"/>
</dbReference>
<dbReference type="Pfam" id="PF13476">
    <property type="entry name" value="AAA_23"/>
    <property type="match status" value="1"/>
</dbReference>
<organism evidence="2 3">
    <name type="scientific">Lachnotalea glycerini</name>
    <dbReference type="NCBI Taxonomy" id="1763509"/>
    <lineage>
        <taxon>Bacteria</taxon>
        <taxon>Bacillati</taxon>
        <taxon>Bacillota</taxon>
        <taxon>Clostridia</taxon>
        <taxon>Lachnospirales</taxon>
        <taxon>Lachnospiraceae</taxon>
        <taxon>Lachnotalea</taxon>
    </lineage>
</organism>
<evidence type="ECO:0000313" key="3">
    <source>
        <dbReference type="Proteomes" id="UP000247523"/>
    </source>
</evidence>
<dbReference type="InterPro" id="IPR003959">
    <property type="entry name" value="ATPase_AAA_core"/>
</dbReference>
<dbReference type="InterPro" id="IPR038729">
    <property type="entry name" value="Rad50/SbcC_AAA"/>
</dbReference>
<dbReference type="Gene3D" id="3.40.50.300">
    <property type="entry name" value="P-loop containing nucleotide triphosphate hydrolases"/>
    <property type="match status" value="1"/>
</dbReference>
<name>A0A318EPC9_9FIRM</name>